<evidence type="ECO:0000313" key="6">
    <source>
        <dbReference type="EMBL" id="PLW67485.1"/>
    </source>
</evidence>
<organism evidence="6 7">
    <name type="scientific">Pseudohalioglobus lutimaris</name>
    <dbReference type="NCBI Taxonomy" id="1737061"/>
    <lineage>
        <taxon>Bacteria</taxon>
        <taxon>Pseudomonadati</taxon>
        <taxon>Pseudomonadota</taxon>
        <taxon>Gammaproteobacteria</taxon>
        <taxon>Cellvibrionales</taxon>
        <taxon>Halieaceae</taxon>
        <taxon>Pseudohalioglobus</taxon>
    </lineage>
</organism>
<proteinExistence type="predicted"/>
<dbReference type="EC" id="2.7.13.3" evidence="2"/>
<dbReference type="SMART" id="SM00387">
    <property type="entry name" value="HATPase_c"/>
    <property type="match status" value="1"/>
</dbReference>
<dbReference type="Pfam" id="PF02518">
    <property type="entry name" value="HATPase_c"/>
    <property type="match status" value="1"/>
</dbReference>
<dbReference type="CDD" id="cd00075">
    <property type="entry name" value="HATPase"/>
    <property type="match status" value="1"/>
</dbReference>
<dbReference type="PANTHER" id="PTHR43065:SF52">
    <property type="entry name" value="SENSOR PROTEIN KINASE PILS"/>
    <property type="match status" value="1"/>
</dbReference>
<dbReference type="GO" id="GO:0000155">
    <property type="term" value="F:phosphorelay sensor kinase activity"/>
    <property type="evidence" value="ECO:0007669"/>
    <property type="project" value="InterPro"/>
</dbReference>
<feature type="transmembrane region" description="Helical" evidence="4">
    <location>
        <begin position="82"/>
        <end position="100"/>
    </location>
</feature>
<keyword evidence="4" id="KW-1133">Transmembrane helix</keyword>
<dbReference type="CDD" id="cd00082">
    <property type="entry name" value="HisKA"/>
    <property type="match status" value="1"/>
</dbReference>
<accession>A0A2N5WZ06</accession>
<dbReference type="InterPro" id="IPR003594">
    <property type="entry name" value="HATPase_dom"/>
</dbReference>
<name>A0A2N5WZ06_9GAMM</name>
<evidence type="ECO:0000259" key="5">
    <source>
        <dbReference type="PROSITE" id="PS50109"/>
    </source>
</evidence>
<comment type="catalytic activity">
    <reaction evidence="1">
        <text>ATP + protein L-histidine = ADP + protein N-phospho-L-histidine.</text>
        <dbReference type="EC" id="2.7.13.3"/>
    </reaction>
</comment>
<dbReference type="SUPFAM" id="SSF55874">
    <property type="entry name" value="ATPase domain of HSP90 chaperone/DNA topoisomerase II/histidine kinase"/>
    <property type="match status" value="1"/>
</dbReference>
<feature type="transmembrane region" description="Helical" evidence="4">
    <location>
        <begin position="31"/>
        <end position="51"/>
    </location>
</feature>
<keyword evidence="4" id="KW-0812">Transmembrane</keyword>
<evidence type="ECO:0000256" key="4">
    <source>
        <dbReference type="SAM" id="Phobius"/>
    </source>
</evidence>
<dbReference type="Gene3D" id="1.10.287.130">
    <property type="match status" value="1"/>
</dbReference>
<keyword evidence="3" id="KW-0597">Phosphoprotein</keyword>
<dbReference type="SUPFAM" id="SSF47384">
    <property type="entry name" value="Homodimeric domain of signal transducing histidine kinase"/>
    <property type="match status" value="1"/>
</dbReference>
<keyword evidence="4" id="KW-0472">Membrane</keyword>
<dbReference type="PRINTS" id="PR00344">
    <property type="entry name" value="BCTRLSENSOR"/>
</dbReference>
<dbReference type="OrthoDB" id="2521613at2"/>
<evidence type="ECO:0000256" key="3">
    <source>
        <dbReference type="ARBA" id="ARBA00022553"/>
    </source>
</evidence>
<dbReference type="InterPro" id="IPR005467">
    <property type="entry name" value="His_kinase_dom"/>
</dbReference>
<dbReference type="AlphaFoldDB" id="A0A2N5WZ06"/>
<feature type="transmembrane region" description="Helical" evidence="4">
    <location>
        <begin position="131"/>
        <end position="151"/>
    </location>
</feature>
<reference evidence="6 7" key="1">
    <citation type="submission" date="2018-01" db="EMBL/GenBank/DDBJ databases">
        <title>The draft genome sequence of Halioglobus lutimaris HF004.</title>
        <authorList>
            <person name="Du Z.-J."/>
            <person name="Shi M.-J."/>
        </authorList>
    </citation>
    <scope>NUCLEOTIDE SEQUENCE [LARGE SCALE GENOMIC DNA]</scope>
    <source>
        <strain evidence="6 7">HF004</strain>
    </source>
</reference>
<evidence type="ECO:0000256" key="1">
    <source>
        <dbReference type="ARBA" id="ARBA00000085"/>
    </source>
</evidence>
<keyword evidence="6" id="KW-0808">Transferase</keyword>
<comment type="caution">
    <text evidence="6">The sequence shown here is derived from an EMBL/GenBank/DDBJ whole genome shotgun (WGS) entry which is preliminary data.</text>
</comment>
<gene>
    <name evidence="6" type="ORF">C0039_17170</name>
</gene>
<sequence>MAYRSLLSVVLLIMLVSPNTRQLVGVLHPTLYVSVALLHLATSIPLVGFLSRRLNQRLMLVVFALDIVSITLMSHASGGVVSGLPVLLIITVSASAVLITNRTLATLIAALSALALLGDTVYLILQGEQSLPALFPAGLLGALIFIVSIMVQAVAQRLGRAEELARNRASDLYDLQRLNEQIVQHMDTGILLVDGNSVVRVMNKAASTLLVPERPVIMEQGRDLAEYCPELSRQFQHWKETGLHKAKPFHVTEDSVPIIAHFRELQPSSQRDSLVFVEDYSPVTQYAQSLKLTSLGRLTASIAHEIRNPLGAISHAAQLLQESTELTPGDKRMAEIIQSHSGRVNQIVESVMQISRREPPKPEYIDLQQWLTDFVKHYLQGLHAPADITVDCQYSDLLVEFDPENLQRVLTNLLDNALRHSSIATGHQTARIEVDMDFIGHQTLVNIIDNGPGIPVADQSKLFEPFFTTVAEGSGMGLYLCKELCEINNAGLSYRPTDKGESCFRISLSQRAS</sequence>
<dbReference type="InterPro" id="IPR036097">
    <property type="entry name" value="HisK_dim/P_sf"/>
</dbReference>
<dbReference type="Pfam" id="PF00512">
    <property type="entry name" value="HisKA"/>
    <property type="match status" value="1"/>
</dbReference>
<feature type="domain" description="Histidine kinase" evidence="5">
    <location>
        <begin position="301"/>
        <end position="512"/>
    </location>
</feature>
<dbReference type="PANTHER" id="PTHR43065">
    <property type="entry name" value="SENSOR HISTIDINE KINASE"/>
    <property type="match status" value="1"/>
</dbReference>
<evidence type="ECO:0000256" key="2">
    <source>
        <dbReference type="ARBA" id="ARBA00012438"/>
    </source>
</evidence>
<dbReference type="Proteomes" id="UP000235005">
    <property type="component" value="Unassembled WGS sequence"/>
</dbReference>
<dbReference type="InterPro" id="IPR036890">
    <property type="entry name" value="HATPase_C_sf"/>
</dbReference>
<dbReference type="Pfam" id="PF25323">
    <property type="entry name" value="6TM_PilS"/>
    <property type="match status" value="1"/>
</dbReference>
<dbReference type="Gene3D" id="3.30.565.10">
    <property type="entry name" value="Histidine kinase-like ATPase, C-terminal domain"/>
    <property type="match status" value="1"/>
</dbReference>
<dbReference type="SMART" id="SM00388">
    <property type="entry name" value="HisKA"/>
    <property type="match status" value="1"/>
</dbReference>
<keyword evidence="6" id="KW-0418">Kinase</keyword>
<evidence type="ECO:0000313" key="7">
    <source>
        <dbReference type="Proteomes" id="UP000235005"/>
    </source>
</evidence>
<dbReference type="InterPro" id="IPR004358">
    <property type="entry name" value="Sig_transdc_His_kin-like_C"/>
</dbReference>
<dbReference type="InterPro" id="IPR003661">
    <property type="entry name" value="HisK_dim/P_dom"/>
</dbReference>
<keyword evidence="7" id="KW-1185">Reference proteome</keyword>
<feature type="transmembrane region" description="Helical" evidence="4">
    <location>
        <begin position="107"/>
        <end position="125"/>
    </location>
</feature>
<dbReference type="PROSITE" id="PS50109">
    <property type="entry name" value="HIS_KIN"/>
    <property type="match status" value="1"/>
</dbReference>
<dbReference type="EMBL" id="PKUS01000029">
    <property type="protein sequence ID" value="PLW67485.1"/>
    <property type="molecule type" value="Genomic_DNA"/>
</dbReference>
<protein>
    <recommendedName>
        <fullName evidence="2">histidine kinase</fullName>
        <ecNumber evidence="2">2.7.13.3</ecNumber>
    </recommendedName>
</protein>